<reference evidence="7 8" key="1">
    <citation type="submission" date="2020-02" db="EMBL/GenBank/DDBJ databases">
        <authorList>
            <person name="Kim H.M."/>
            <person name="Jeon C.O."/>
        </authorList>
    </citation>
    <scope>NUCLEOTIDE SEQUENCE [LARGE SCALE GENOMIC DNA]</scope>
    <source>
        <strain evidence="7 8">PeD5</strain>
    </source>
</reference>
<dbReference type="AlphaFoldDB" id="A0A6M1LHZ0"/>
<dbReference type="GO" id="GO:0006310">
    <property type="term" value="P:DNA recombination"/>
    <property type="evidence" value="ECO:0007669"/>
    <property type="project" value="UniProtKB-KW"/>
</dbReference>
<keyword evidence="8" id="KW-1185">Reference proteome</keyword>
<evidence type="ECO:0000256" key="4">
    <source>
        <dbReference type="ARBA" id="ARBA00023172"/>
    </source>
</evidence>
<sequence>MALPMCRPTKHPKTGVYRIRMRVPKDLIAAIGKRERIESLGTKNPGEARKLAPAACERIEAEFAAARAAAGPASPLSLREVMALCGEWYCETLRDFEDDPGPAAGWAAYEDQLFHSLRRDERGDIVGFDPSSADLEEARLFLAKRGIAADAGSLHTFAAALFDTKRKVAATLAQRAEGDYSPDPHAASFPKRQQQAPARPGAEPPLPAEDLLKAWAAERRPSPATLAKYGGTFRAVARVLGFDDVRRITPDDVVRFKRHRLETEKRDPGTVEDDIRNAGAVCTWATTNRMLPANPFAKLAPKAARKLNARDGYDDDDAKRMLVAARAETGWLRWAPWLLCFTGARIGELAELRRRDVREDSGVPILDIVPHTLRPGKNETMQRMIPLHPALIGEGFLAYVATLPADPNGPLFPSIKPDPHGKRDTPAQTTLGRWVRAKVKITDPKKAPAHSWRHRMIDQLRTVRAVQEVQDAITGHYNPRNAGAGYGKGFRGMPDEVLKDLGRVPSPVPPLGAGG</sequence>
<evidence type="ECO:0000313" key="7">
    <source>
        <dbReference type="EMBL" id="NGM19926.1"/>
    </source>
</evidence>
<dbReference type="Gene3D" id="1.10.443.10">
    <property type="entry name" value="Intergrase catalytic core"/>
    <property type="match status" value="1"/>
</dbReference>
<evidence type="ECO:0000256" key="5">
    <source>
        <dbReference type="SAM" id="MobiDB-lite"/>
    </source>
</evidence>
<evidence type="ECO:0000256" key="3">
    <source>
        <dbReference type="ARBA" id="ARBA00023125"/>
    </source>
</evidence>
<dbReference type="PANTHER" id="PTHR30349:SF41">
    <property type="entry name" value="INTEGRASE_RECOMBINASE PROTEIN MJ0367-RELATED"/>
    <property type="match status" value="1"/>
</dbReference>
<feature type="domain" description="Tyr recombinase" evidence="6">
    <location>
        <begin position="308"/>
        <end position="499"/>
    </location>
</feature>
<dbReference type="RefSeq" id="WP_164693802.1">
    <property type="nucleotide sequence ID" value="NZ_JAAIKB010000002.1"/>
</dbReference>
<reference evidence="7 8" key="2">
    <citation type="submission" date="2020-03" db="EMBL/GenBank/DDBJ databases">
        <title>Roseomonas stagni sp. nov., isolated from pond water in Japan.</title>
        <authorList>
            <person name="Furuhata K."/>
            <person name="Miyamoto H."/>
            <person name="Goto K."/>
        </authorList>
    </citation>
    <scope>NUCLEOTIDE SEQUENCE [LARGE SCALE GENOMIC DNA]</scope>
    <source>
        <strain evidence="7 8">PeD5</strain>
    </source>
</reference>
<keyword evidence="3" id="KW-0238">DNA-binding</keyword>
<dbReference type="InterPro" id="IPR050090">
    <property type="entry name" value="Tyrosine_recombinase_XerCD"/>
</dbReference>
<keyword evidence="4" id="KW-0233">DNA recombination</keyword>
<comment type="similarity">
    <text evidence="1">Belongs to the 'phage' integrase family.</text>
</comment>
<dbReference type="PANTHER" id="PTHR30349">
    <property type="entry name" value="PHAGE INTEGRASE-RELATED"/>
    <property type="match status" value="1"/>
</dbReference>
<dbReference type="SUPFAM" id="SSF56349">
    <property type="entry name" value="DNA breaking-rejoining enzymes"/>
    <property type="match status" value="1"/>
</dbReference>
<dbReference type="InterPro" id="IPR046668">
    <property type="entry name" value="DUF6538"/>
</dbReference>
<dbReference type="PROSITE" id="PS51898">
    <property type="entry name" value="TYR_RECOMBINASE"/>
    <property type="match status" value="1"/>
</dbReference>
<evidence type="ECO:0000259" key="6">
    <source>
        <dbReference type="PROSITE" id="PS51898"/>
    </source>
</evidence>
<dbReference type="Gene3D" id="1.10.150.130">
    <property type="match status" value="1"/>
</dbReference>
<evidence type="ECO:0000313" key="8">
    <source>
        <dbReference type="Proteomes" id="UP000475385"/>
    </source>
</evidence>
<name>A0A6M1LHZ0_9PROT</name>
<proteinExistence type="inferred from homology"/>
<evidence type="ECO:0000256" key="1">
    <source>
        <dbReference type="ARBA" id="ARBA00008857"/>
    </source>
</evidence>
<comment type="caution">
    <text evidence="7">The sequence shown here is derived from an EMBL/GenBank/DDBJ whole genome shotgun (WGS) entry which is preliminary data.</text>
</comment>
<dbReference type="InterPro" id="IPR013762">
    <property type="entry name" value="Integrase-like_cat_sf"/>
</dbReference>
<protein>
    <recommendedName>
        <fullName evidence="6">Tyr recombinase domain-containing protein</fullName>
    </recommendedName>
</protein>
<dbReference type="InterPro" id="IPR011010">
    <property type="entry name" value="DNA_brk_join_enz"/>
</dbReference>
<dbReference type="EMBL" id="JAAIKB010000002">
    <property type="protein sequence ID" value="NGM19926.1"/>
    <property type="molecule type" value="Genomic_DNA"/>
</dbReference>
<accession>A0A6M1LHZ0</accession>
<evidence type="ECO:0000256" key="2">
    <source>
        <dbReference type="ARBA" id="ARBA00022908"/>
    </source>
</evidence>
<dbReference type="InterPro" id="IPR010998">
    <property type="entry name" value="Integrase_recombinase_N"/>
</dbReference>
<dbReference type="InterPro" id="IPR002104">
    <property type="entry name" value="Integrase_catalytic"/>
</dbReference>
<keyword evidence="2" id="KW-0229">DNA integration</keyword>
<organism evidence="7 8">
    <name type="scientific">Falsiroseomonas algicola</name>
    <dbReference type="NCBI Taxonomy" id="2716930"/>
    <lineage>
        <taxon>Bacteria</taxon>
        <taxon>Pseudomonadati</taxon>
        <taxon>Pseudomonadota</taxon>
        <taxon>Alphaproteobacteria</taxon>
        <taxon>Acetobacterales</taxon>
        <taxon>Roseomonadaceae</taxon>
        <taxon>Falsiroseomonas</taxon>
    </lineage>
</organism>
<dbReference type="Pfam" id="PF20172">
    <property type="entry name" value="DUF6538"/>
    <property type="match status" value="1"/>
</dbReference>
<feature type="region of interest" description="Disordered" evidence="5">
    <location>
        <begin position="176"/>
        <end position="206"/>
    </location>
</feature>
<dbReference type="GO" id="GO:0015074">
    <property type="term" value="P:DNA integration"/>
    <property type="evidence" value="ECO:0007669"/>
    <property type="project" value="UniProtKB-KW"/>
</dbReference>
<dbReference type="Proteomes" id="UP000475385">
    <property type="component" value="Unassembled WGS sequence"/>
</dbReference>
<dbReference type="GO" id="GO:0003677">
    <property type="term" value="F:DNA binding"/>
    <property type="evidence" value="ECO:0007669"/>
    <property type="project" value="UniProtKB-KW"/>
</dbReference>
<gene>
    <name evidence="7" type="ORF">G3576_07855</name>
</gene>